<evidence type="ECO:0000313" key="3">
    <source>
        <dbReference type="Proteomes" id="UP001383192"/>
    </source>
</evidence>
<organism evidence="2 3">
    <name type="scientific">Paramarasmius palmivorus</name>
    <dbReference type="NCBI Taxonomy" id="297713"/>
    <lineage>
        <taxon>Eukaryota</taxon>
        <taxon>Fungi</taxon>
        <taxon>Dikarya</taxon>
        <taxon>Basidiomycota</taxon>
        <taxon>Agaricomycotina</taxon>
        <taxon>Agaricomycetes</taxon>
        <taxon>Agaricomycetidae</taxon>
        <taxon>Agaricales</taxon>
        <taxon>Marasmiineae</taxon>
        <taxon>Marasmiaceae</taxon>
        <taxon>Paramarasmius</taxon>
    </lineage>
</organism>
<feature type="region of interest" description="Disordered" evidence="1">
    <location>
        <begin position="193"/>
        <end position="238"/>
    </location>
</feature>
<feature type="compositionally biased region" description="Pro residues" evidence="1">
    <location>
        <begin position="128"/>
        <end position="141"/>
    </location>
</feature>
<gene>
    <name evidence="2" type="ORF">VNI00_002716</name>
</gene>
<dbReference type="EMBL" id="JAYKXP010000006">
    <property type="protein sequence ID" value="KAK7056998.1"/>
    <property type="molecule type" value="Genomic_DNA"/>
</dbReference>
<dbReference type="Proteomes" id="UP001383192">
    <property type="component" value="Unassembled WGS sequence"/>
</dbReference>
<feature type="compositionally biased region" description="Low complexity" evidence="1">
    <location>
        <begin position="225"/>
        <end position="237"/>
    </location>
</feature>
<evidence type="ECO:0000313" key="2">
    <source>
        <dbReference type="EMBL" id="KAK7056998.1"/>
    </source>
</evidence>
<accession>A0AAW0DZV2</accession>
<feature type="compositionally biased region" description="Polar residues" evidence="1">
    <location>
        <begin position="207"/>
        <end position="216"/>
    </location>
</feature>
<evidence type="ECO:0000256" key="1">
    <source>
        <dbReference type="SAM" id="MobiDB-lite"/>
    </source>
</evidence>
<sequence>MAPPLAGRPPFATDEPDSIYETPAPIRRIRQPAPPNPNDRSSAYDMYDNYLNDPAKNRQSGAGALGLGLLNGSLDDEDDDDEPSPKRQPPQPQPTSKNAMLAAAVTGVGRRASPSPPPQYNASLRSNIPPPQPSNPVPPPTILALRPGIAAPRPGYAAPIAALNLARPEPAANPVMPMGGMPGYRQPGPPMMQNPFNPPLQNPFSPHPQQGRMQNPFQPPRPNYSSPSPMPVSSTPHPLEPPVTPITPVFARPAKEIKFDEKPIMRGKTEDTMLPSRGQRRDDFWRRFSMVVHEQERPNAQKRSDTNHFPNSMWLRRTQNGIKRMSRWVWLVGILLILVTAHSNF</sequence>
<reference evidence="2 3" key="1">
    <citation type="submission" date="2024-01" db="EMBL/GenBank/DDBJ databases">
        <title>A draft genome for a cacao thread blight-causing isolate of Paramarasmius palmivorus.</title>
        <authorList>
            <person name="Baruah I.K."/>
            <person name="Bukari Y."/>
            <person name="Amoako-Attah I."/>
            <person name="Meinhardt L.W."/>
            <person name="Bailey B.A."/>
            <person name="Cohen S.P."/>
        </authorList>
    </citation>
    <scope>NUCLEOTIDE SEQUENCE [LARGE SCALE GENOMIC DNA]</scope>
    <source>
        <strain evidence="2 3">GH-12</strain>
    </source>
</reference>
<comment type="caution">
    <text evidence="2">The sequence shown here is derived from an EMBL/GenBank/DDBJ whole genome shotgun (WGS) entry which is preliminary data.</text>
</comment>
<feature type="region of interest" description="Disordered" evidence="1">
    <location>
        <begin position="1"/>
        <end position="141"/>
    </location>
</feature>
<proteinExistence type="predicted"/>
<dbReference type="AlphaFoldDB" id="A0AAW0DZV2"/>
<protein>
    <submittedName>
        <fullName evidence="2">Uncharacterized protein</fullName>
    </submittedName>
</protein>
<name>A0AAW0DZV2_9AGAR</name>
<keyword evidence="3" id="KW-1185">Reference proteome</keyword>